<accession>Q64AA5</accession>
<reference evidence="2" key="2">
    <citation type="submission" date="2004-08" db="EMBL/GenBank/DDBJ databases">
        <authorList>
            <person name="Putnam N."/>
            <person name="Detter J.C."/>
            <person name="Richardson P.M."/>
            <person name="Rokhsar D."/>
        </authorList>
    </citation>
    <scope>NUCLEOTIDE SEQUENCE</scope>
</reference>
<keyword evidence="1" id="KW-0812">Transmembrane</keyword>
<reference evidence="2" key="1">
    <citation type="journal article" date="2004" name="Science">
        <title>Reverse methanogenesis: testing the hypothesis with environmental genomics.</title>
        <authorList>
            <person name="Hallam S.J."/>
            <person name="Putnam N."/>
            <person name="Preston C.M."/>
            <person name="Detter J.C."/>
            <person name="Rokhsar D."/>
            <person name="Richardson P.M."/>
            <person name="DeLong E.F."/>
        </authorList>
    </citation>
    <scope>NUCLEOTIDE SEQUENCE</scope>
</reference>
<protein>
    <submittedName>
        <fullName evidence="2">Uncharacterized protein</fullName>
    </submittedName>
</protein>
<feature type="transmembrane region" description="Helical" evidence="1">
    <location>
        <begin position="279"/>
        <end position="298"/>
    </location>
</feature>
<name>Q64AA5_UNCAG</name>
<evidence type="ECO:0000256" key="1">
    <source>
        <dbReference type="SAM" id="Phobius"/>
    </source>
</evidence>
<keyword evidence="1" id="KW-1133">Transmembrane helix</keyword>
<proteinExistence type="predicted"/>
<gene>
    <name evidence="2" type="ORF">GZ32E7_35</name>
</gene>
<dbReference type="AlphaFoldDB" id="Q64AA5"/>
<keyword evidence="1" id="KW-0472">Membrane</keyword>
<evidence type="ECO:0000313" key="2">
    <source>
        <dbReference type="EMBL" id="AAU83672.1"/>
    </source>
</evidence>
<sequence length="319" mass="36204">MTRQSLALLIILLGIVIFISSATIVAGSDELKRELLEDILSQDKPELFDDYGELQLAKTKMQTIIQGLDSRDVTATTKAWVDLSLRIIDDFELMVNESESSDLVYHINAVEAADRINISINALTGCPTAERNGIPMLSMLALMRFYRAEGKFFEDAARNTAETKLKLDYERRSSIAYEKGSMPSDASRMAFESRRNERIYDRDMKSASKDINAARVQRDKAITQSSEFFGSHFMSILKARDSFESAKGLYEKHNDKELETVKGIEEEIKDASQSLMLDALLRVGIYLLILSFIVVILWKEFKKWGDELDDTRLGEELIV</sequence>
<organism evidence="2">
    <name type="scientific">Uncultured archaeon GZfos26G2</name>
    <dbReference type="NCBI Taxonomy" id="3386331"/>
    <lineage>
        <taxon>Archaea</taxon>
        <taxon>Methanobacteriati</taxon>
        <taxon>Methanobacteriota</taxon>
        <taxon>Stenosarchaea group</taxon>
        <taxon>Methanomicrobia</taxon>
        <taxon>Candidatus Methanophagales</taxon>
        <taxon>Candidatus Methanophagaceae</taxon>
        <taxon>Candidatus Methanophaga</taxon>
    </lineage>
</organism>
<dbReference type="EMBL" id="AY714855">
    <property type="protein sequence ID" value="AAU83672.1"/>
    <property type="molecule type" value="Genomic_DNA"/>
</dbReference>